<dbReference type="FunFam" id="3.40.50.720:FF:000618">
    <property type="entry name" value="SUMO-activating enzyme subunit 2"/>
    <property type="match status" value="1"/>
</dbReference>
<feature type="region of interest" description="Disordered" evidence="16">
    <location>
        <begin position="205"/>
        <end position="240"/>
    </location>
</feature>
<dbReference type="InterPro" id="IPR030661">
    <property type="entry name" value="Uba2"/>
</dbReference>
<dbReference type="InterPro" id="IPR028077">
    <property type="entry name" value="UAE_UbL_dom"/>
</dbReference>
<name>A0A1A9VN27_GLOAU</name>
<dbReference type="InterPro" id="IPR023318">
    <property type="entry name" value="Ub_act_enz_dom_a_sf"/>
</dbReference>
<comment type="similarity">
    <text evidence="3 11">Belongs to the ubiquitin-activating E1 family.</text>
</comment>
<dbReference type="InterPro" id="IPR035985">
    <property type="entry name" value="Ubiquitin-activating_enz"/>
</dbReference>
<reference evidence="20" key="1">
    <citation type="submission" date="2020-05" db="UniProtKB">
        <authorList>
            <consortium name="EnsemblMetazoa"/>
        </authorList>
    </citation>
    <scope>IDENTIFICATION</scope>
    <source>
        <strain evidence="20">TTRI</strain>
    </source>
</reference>
<evidence type="ECO:0000256" key="1">
    <source>
        <dbReference type="ARBA" id="ARBA00004123"/>
    </source>
</evidence>
<sequence>MAASLNGVFPTTLQEKIKSSKLLIVGAGGIGCEILKNLVLSGFPYIEIIDLDTIDLSNLNRQFLFHREHVGKSKAQVARESALQFNPDVKIKAYHDSIIGTDYGVNFFQNFDVVLNALDNRAARNNVNRMCLNAQVPLIESGTAGYNGQVEMIKKGLTQCYECTPKSTQKSFPGCTIRNTPSEPIHCIVWAKHLFNQLFGETVDDEDISPDVADPEAQGESENSHNDGEDGQAIGDDVSQAGNVMRVNTRQWARDNNYDPETLFNKFFNDDIKYLLSMSNLWKTRKPPRPIQWNNVLLRQDKANCENLFMRQYHKIWSLAECAAVFEDCLKNLRTNVENLMEGDFLVWDKDDQPAMDFVTACANVRAYIFEIARKSRFEVKSMAGNIIPAIATTNAITAGIVVLKTMKILLKDFNKCKSVYMRLRQNPRQQLLVPEKTLLAPNLNCYVCSADPAIHLRVDTKRMRIKELRDEVLKKTLNMINPDVLIDSKGVVVISSEEAETECNEEKFLNELDIVDGVILKCDDFFQNYELNIIIIHTDAEHDCPLFEVVADKDQLKPKEETVPNKKESIADGPSTSKKTRLNQTIEFSDDDDLCIVEEEDECVKGRTEDVCVQTSETEMVTKNTNMLRITFSSPDEPTPAVKRKTTVVDIIDDDVTEILDSDEELGPTKIKRIRVAEPQSNHGSENIINID</sequence>
<protein>
    <recommendedName>
        <fullName evidence="11">SUMO-activating enzyme subunit</fullName>
    </recommendedName>
</protein>
<evidence type="ECO:0000256" key="10">
    <source>
        <dbReference type="ARBA" id="ARBA00023242"/>
    </source>
</evidence>
<keyword evidence="9 11" id="KW-0067">ATP-binding</keyword>
<evidence type="ECO:0000256" key="2">
    <source>
        <dbReference type="ARBA" id="ARBA00004718"/>
    </source>
</evidence>
<evidence type="ECO:0000259" key="19">
    <source>
        <dbReference type="Pfam" id="PF14732"/>
    </source>
</evidence>
<dbReference type="STRING" id="7395.A0A1A9VN27"/>
<feature type="region of interest" description="Disordered" evidence="16">
    <location>
        <begin position="559"/>
        <end position="579"/>
    </location>
</feature>
<dbReference type="FunFam" id="1.10.10.520:FF:000006">
    <property type="entry name" value="SUMO-activating enzyme subunit"/>
    <property type="match status" value="1"/>
</dbReference>
<dbReference type="SUPFAM" id="SSF69572">
    <property type="entry name" value="Activating enzymes of the ubiquitin-like proteins"/>
    <property type="match status" value="1"/>
</dbReference>
<comment type="subunit">
    <text evidence="11">Heterodimer.</text>
</comment>
<feature type="binding site" evidence="14">
    <location>
        <position position="163"/>
    </location>
    <ligand>
        <name>Zn(2+)</name>
        <dbReference type="ChEBI" id="CHEBI:29105"/>
    </ligand>
</feature>
<feature type="active site" description="Glycyl thioester intermediate" evidence="12 15">
    <location>
        <position position="175"/>
    </location>
</feature>
<evidence type="ECO:0000256" key="16">
    <source>
        <dbReference type="SAM" id="MobiDB-lite"/>
    </source>
</evidence>
<dbReference type="GO" id="GO:0016925">
    <property type="term" value="P:protein sumoylation"/>
    <property type="evidence" value="ECO:0007669"/>
    <property type="project" value="UniProtKB-UniRule"/>
</dbReference>
<feature type="compositionally biased region" description="Acidic residues" evidence="16">
    <location>
        <begin position="205"/>
        <end position="219"/>
    </location>
</feature>
<evidence type="ECO:0000256" key="8">
    <source>
        <dbReference type="ARBA" id="ARBA00022833"/>
    </source>
</evidence>
<evidence type="ECO:0000313" key="20">
    <source>
        <dbReference type="EnsemblMetazoa" id="GAUT042212-PA"/>
    </source>
</evidence>
<organism evidence="20 21">
    <name type="scientific">Glossina austeni</name>
    <name type="common">Savannah tsetse fly</name>
    <dbReference type="NCBI Taxonomy" id="7395"/>
    <lineage>
        <taxon>Eukaryota</taxon>
        <taxon>Metazoa</taxon>
        <taxon>Ecdysozoa</taxon>
        <taxon>Arthropoda</taxon>
        <taxon>Hexapoda</taxon>
        <taxon>Insecta</taxon>
        <taxon>Pterygota</taxon>
        <taxon>Neoptera</taxon>
        <taxon>Endopterygota</taxon>
        <taxon>Diptera</taxon>
        <taxon>Brachycera</taxon>
        <taxon>Muscomorpha</taxon>
        <taxon>Hippoboscoidea</taxon>
        <taxon>Glossinidae</taxon>
        <taxon>Glossina</taxon>
    </lineage>
</organism>
<dbReference type="GO" id="GO:0016740">
    <property type="term" value="F:transferase activity"/>
    <property type="evidence" value="ECO:0007669"/>
    <property type="project" value="UniProtKB-KW"/>
</dbReference>
<keyword evidence="5 11" id="KW-0479">Metal-binding</keyword>
<feature type="domain" description="Ubiquitin-activating enzyme SCCH" evidence="18">
    <location>
        <begin position="336"/>
        <end position="381"/>
    </location>
</feature>
<evidence type="ECO:0000256" key="3">
    <source>
        <dbReference type="ARBA" id="ARBA00005673"/>
    </source>
</evidence>
<evidence type="ECO:0000256" key="15">
    <source>
        <dbReference type="PROSITE-ProRule" id="PRU10132"/>
    </source>
</evidence>
<dbReference type="AlphaFoldDB" id="A0A1A9VN27"/>
<feature type="binding site" evidence="13">
    <location>
        <begin position="119"/>
        <end position="124"/>
    </location>
    <ligand>
        <name>ATP</name>
        <dbReference type="ChEBI" id="CHEBI:30616"/>
    </ligand>
</feature>
<feature type="binding site" evidence="13">
    <location>
        <begin position="26"/>
        <end position="31"/>
    </location>
    <ligand>
        <name>ATP</name>
        <dbReference type="ChEBI" id="CHEBI:30616"/>
    </ligand>
</feature>
<dbReference type="PIRSF" id="PIRSF039133">
    <property type="entry name" value="SUMO_E1B"/>
    <property type="match status" value="1"/>
</dbReference>
<dbReference type="PROSITE" id="PS00865">
    <property type="entry name" value="UBIQUITIN_ACTIVAT_2"/>
    <property type="match status" value="1"/>
</dbReference>
<dbReference type="VEuPathDB" id="VectorBase:GAUT042212"/>
<dbReference type="PANTHER" id="PTHR10953:SF5">
    <property type="entry name" value="SUMO-ACTIVATING ENZYME SUBUNIT 2"/>
    <property type="match status" value="1"/>
</dbReference>
<dbReference type="GO" id="GO:0031510">
    <property type="term" value="C:SUMO activating enzyme complex"/>
    <property type="evidence" value="ECO:0007669"/>
    <property type="project" value="UniProtKB-UniRule"/>
</dbReference>
<evidence type="ECO:0000256" key="7">
    <source>
        <dbReference type="ARBA" id="ARBA00022786"/>
    </source>
</evidence>
<comment type="pathway">
    <text evidence="2 11">Protein modification; protein sumoylation.</text>
</comment>
<keyword evidence="4" id="KW-0808">Transferase</keyword>
<feature type="binding site" evidence="14">
    <location>
        <position position="449"/>
    </location>
    <ligand>
        <name>Zn(2+)</name>
        <dbReference type="ChEBI" id="CHEBI:29105"/>
    </ligand>
</feature>
<feature type="domain" description="Ubiquitin/SUMO-activating enzyme ubiquitin-like" evidence="19">
    <location>
        <begin position="457"/>
        <end position="542"/>
    </location>
</feature>
<keyword evidence="10" id="KW-0539">Nucleus</keyword>
<evidence type="ECO:0000256" key="11">
    <source>
        <dbReference type="PIRNR" id="PIRNR039133"/>
    </source>
</evidence>
<dbReference type="InterPro" id="IPR000594">
    <property type="entry name" value="ThiF_NAD_FAD-bd"/>
</dbReference>
<dbReference type="InterPro" id="IPR042449">
    <property type="entry name" value="Ub-E1_IAD_1"/>
</dbReference>
<dbReference type="EnsemblMetazoa" id="GAUT042212-RA">
    <property type="protein sequence ID" value="GAUT042212-PA"/>
    <property type="gene ID" value="GAUT042212"/>
</dbReference>
<dbReference type="PANTHER" id="PTHR10953">
    <property type="entry name" value="UBIQUITIN-ACTIVATING ENZYME E1"/>
    <property type="match status" value="1"/>
</dbReference>
<dbReference type="Gene3D" id="1.10.10.520">
    <property type="entry name" value="Ubiquitin activating enzymes (Uba3). Chain: B, domain 2"/>
    <property type="match status" value="1"/>
</dbReference>
<keyword evidence="7 11" id="KW-0833">Ubl conjugation pathway</keyword>
<evidence type="ECO:0000256" key="5">
    <source>
        <dbReference type="ARBA" id="ARBA00022723"/>
    </source>
</evidence>
<dbReference type="InterPro" id="IPR045886">
    <property type="entry name" value="ThiF/MoeB/HesA"/>
</dbReference>
<evidence type="ECO:0000256" key="13">
    <source>
        <dbReference type="PIRSR" id="PIRSR039133-2"/>
    </source>
</evidence>
<dbReference type="GO" id="GO:0005524">
    <property type="term" value="F:ATP binding"/>
    <property type="evidence" value="ECO:0007669"/>
    <property type="project" value="UniProtKB-UniRule"/>
</dbReference>
<feature type="binding site" evidence="13">
    <location>
        <begin position="97"/>
        <end position="98"/>
    </location>
    <ligand>
        <name>ATP</name>
        <dbReference type="ChEBI" id="CHEBI:30616"/>
    </ligand>
</feature>
<proteinExistence type="inferred from homology"/>
<keyword evidence="21" id="KW-1185">Reference proteome</keyword>
<dbReference type="GO" id="GO:0005737">
    <property type="term" value="C:cytoplasm"/>
    <property type="evidence" value="ECO:0007669"/>
    <property type="project" value="TreeGrafter"/>
</dbReference>
<evidence type="ECO:0000256" key="9">
    <source>
        <dbReference type="ARBA" id="ARBA00022840"/>
    </source>
</evidence>
<evidence type="ECO:0000256" key="12">
    <source>
        <dbReference type="PIRSR" id="PIRSR039133-1"/>
    </source>
</evidence>
<feature type="compositionally biased region" description="Basic and acidic residues" evidence="16">
    <location>
        <begin position="559"/>
        <end position="571"/>
    </location>
</feature>
<keyword evidence="8 11" id="KW-0862">Zinc</keyword>
<dbReference type="Proteomes" id="UP000078200">
    <property type="component" value="Unassembled WGS sequence"/>
</dbReference>
<feature type="binding site" evidence="13">
    <location>
        <begin position="58"/>
        <end position="61"/>
    </location>
    <ligand>
        <name>ATP</name>
        <dbReference type="ChEBI" id="CHEBI:30616"/>
    </ligand>
</feature>
<dbReference type="GO" id="GO:0046872">
    <property type="term" value="F:metal ion binding"/>
    <property type="evidence" value="ECO:0007669"/>
    <property type="project" value="UniProtKB-KW"/>
</dbReference>
<dbReference type="Pfam" id="PF00899">
    <property type="entry name" value="ThiF"/>
    <property type="match status" value="1"/>
</dbReference>
<evidence type="ECO:0000259" key="18">
    <source>
        <dbReference type="Pfam" id="PF10585"/>
    </source>
</evidence>
<dbReference type="Pfam" id="PF10585">
    <property type="entry name" value="UBA_E1_SCCH"/>
    <property type="match status" value="1"/>
</dbReference>
<accession>A0A1A9VN27</accession>
<evidence type="ECO:0000259" key="17">
    <source>
        <dbReference type="Pfam" id="PF00899"/>
    </source>
</evidence>
<feature type="domain" description="THIF-type NAD/FAD binding fold" evidence="17">
    <location>
        <begin position="8"/>
        <end position="420"/>
    </location>
</feature>
<dbReference type="Pfam" id="PF14732">
    <property type="entry name" value="UAE_UbL"/>
    <property type="match status" value="1"/>
</dbReference>
<evidence type="ECO:0000256" key="4">
    <source>
        <dbReference type="ARBA" id="ARBA00022679"/>
    </source>
</evidence>
<dbReference type="Gene3D" id="3.10.290.20">
    <property type="entry name" value="Ubiquitin-like 2 activating enzyme e1b. Chain: B, domain 3"/>
    <property type="match status" value="1"/>
</dbReference>
<dbReference type="Gene3D" id="3.50.50.80">
    <property type="entry name" value="Ubiquitin-activating enzyme E1, inactive adenylation domain, subdomain 1"/>
    <property type="match status" value="1"/>
</dbReference>
<feature type="binding site" evidence="13">
    <location>
        <position position="50"/>
    </location>
    <ligand>
        <name>ATP</name>
        <dbReference type="ChEBI" id="CHEBI:30616"/>
    </ligand>
</feature>
<evidence type="ECO:0000256" key="14">
    <source>
        <dbReference type="PIRSR" id="PIRSR039133-3"/>
    </source>
</evidence>
<dbReference type="FunFam" id="3.50.50.80:FF:000002">
    <property type="entry name" value="SUMO-activating enzyme subunit 2"/>
    <property type="match status" value="1"/>
</dbReference>
<dbReference type="FunFam" id="3.10.290.20:FF:000008">
    <property type="entry name" value="SUMO-activating enzyme subunit"/>
    <property type="match status" value="1"/>
</dbReference>
<dbReference type="InterPro" id="IPR033127">
    <property type="entry name" value="UBQ-activ_enz_E1_Cys_AS"/>
</dbReference>
<feature type="binding site" evidence="14">
    <location>
        <position position="160"/>
    </location>
    <ligand>
        <name>Zn(2+)</name>
        <dbReference type="ChEBI" id="CHEBI:29105"/>
    </ligand>
</feature>
<keyword evidence="6 11" id="KW-0547">Nucleotide-binding</keyword>
<comment type="subcellular location">
    <subcellularLocation>
        <location evidence="1">Nucleus</location>
    </subcellularLocation>
</comment>
<feature type="binding site" evidence="13">
    <location>
        <position position="74"/>
    </location>
    <ligand>
        <name>ATP</name>
        <dbReference type="ChEBI" id="CHEBI:30616"/>
    </ligand>
</feature>
<feature type="binding site" evidence="14">
    <location>
        <position position="446"/>
    </location>
    <ligand>
        <name>Zn(2+)</name>
        <dbReference type="ChEBI" id="CHEBI:29105"/>
    </ligand>
</feature>
<dbReference type="UniPathway" id="UPA00886"/>
<dbReference type="GO" id="GO:0019948">
    <property type="term" value="F:SUMO activating enzyme activity"/>
    <property type="evidence" value="ECO:0007669"/>
    <property type="project" value="UniProtKB-UniRule"/>
</dbReference>
<evidence type="ECO:0000256" key="6">
    <source>
        <dbReference type="ARBA" id="ARBA00022741"/>
    </source>
</evidence>
<evidence type="ECO:0000313" key="21">
    <source>
        <dbReference type="Proteomes" id="UP000078200"/>
    </source>
</evidence>
<dbReference type="InterPro" id="IPR019572">
    <property type="entry name" value="UBA_E1_SCCH"/>
</dbReference>